<evidence type="ECO:0000313" key="3">
    <source>
        <dbReference type="EMBL" id="NMQ19046.1"/>
    </source>
</evidence>
<comment type="caution">
    <text evidence="3">The sequence shown here is derived from an EMBL/GenBank/DDBJ whole genome shotgun (WGS) entry which is preliminary data.</text>
</comment>
<accession>A0ABX1TI42</accession>
<proteinExistence type="inferred from homology"/>
<evidence type="ECO:0000313" key="4">
    <source>
        <dbReference type="Proteomes" id="UP000760480"/>
    </source>
</evidence>
<dbReference type="Proteomes" id="UP000760480">
    <property type="component" value="Unassembled WGS sequence"/>
</dbReference>
<organism evidence="3 4">
    <name type="scientific">Candidatus Competibacter phosphatis</name>
    <dbReference type="NCBI Taxonomy" id="221280"/>
    <lineage>
        <taxon>Bacteria</taxon>
        <taxon>Pseudomonadati</taxon>
        <taxon>Pseudomonadota</taxon>
        <taxon>Gammaproteobacteria</taxon>
        <taxon>Candidatus Competibacteraceae</taxon>
        <taxon>Candidatus Competibacter</taxon>
    </lineage>
</organism>
<evidence type="ECO:0000256" key="2">
    <source>
        <dbReference type="HAMAP-Rule" id="MF_00659"/>
    </source>
</evidence>
<dbReference type="InterPro" id="IPR007454">
    <property type="entry name" value="UPF0250_YbeD-like"/>
</dbReference>
<dbReference type="EMBL" id="SPMZ01000019">
    <property type="protein sequence ID" value="NMQ19046.1"/>
    <property type="molecule type" value="Genomic_DNA"/>
</dbReference>
<keyword evidence="4" id="KW-1185">Reference proteome</keyword>
<dbReference type="InterPro" id="IPR027471">
    <property type="entry name" value="YbeD-like_sf"/>
</dbReference>
<gene>
    <name evidence="3" type="ORF">E4P82_07410</name>
</gene>
<dbReference type="HAMAP" id="MF_00659">
    <property type="entry name" value="UPF0250"/>
    <property type="match status" value="1"/>
</dbReference>
<dbReference type="Gene3D" id="3.30.70.260">
    <property type="match status" value="1"/>
</dbReference>
<evidence type="ECO:0000256" key="1">
    <source>
        <dbReference type="ARBA" id="ARBA00008460"/>
    </source>
</evidence>
<dbReference type="RefSeq" id="WP_169248302.1">
    <property type="nucleotide sequence ID" value="NZ_SPMZ01000019.1"/>
</dbReference>
<protein>
    <recommendedName>
        <fullName evidence="2">UPF0250 protein E4P82_07410</fullName>
    </recommendedName>
</protein>
<dbReference type="PANTHER" id="PTHR38036:SF1">
    <property type="entry name" value="UPF0250 PROTEIN YBED"/>
    <property type="match status" value="1"/>
</dbReference>
<reference evidence="3 4" key="1">
    <citation type="submission" date="2019-03" db="EMBL/GenBank/DDBJ databases">
        <title>Metabolic reconstructions from genomes of highly enriched 'Candidatus Accumulibacter' and 'Candidatus Competibacter' bioreactor populations.</title>
        <authorList>
            <person name="Annavajhala M.K."/>
            <person name="Welles L."/>
            <person name="Abbas B."/>
            <person name="Sorokin D."/>
            <person name="Park H."/>
            <person name="Van Loosdrecht M."/>
            <person name="Chandran K."/>
        </authorList>
    </citation>
    <scope>NUCLEOTIDE SEQUENCE [LARGE SCALE GENOMIC DNA]</scope>
    <source>
        <strain evidence="3 4">SBR_G</strain>
    </source>
</reference>
<dbReference type="SUPFAM" id="SSF117991">
    <property type="entry name" value="YbeD/HP0495-like"/>
    <property type="match status" value="1"/>
</dbReference>
<dbReference type="PANTHER" id="PTHR38036">
    <property type="entry name" value="UPF0250 PROTEIN YBED"/>
    <property type="match status" value="1"/>
</dbReference>
<comment type="similarity">
    <text evidence="1 2">Belongs to the UPF0250 family.</text>
</comment>
<sequence length="87" mass="9732">MSDESPLQFPCEFPIKVMGAGTPDFRGLMVELVRRHAADLDETRIQVRDSRTGRYQSVTVVINAQSRAQLDALYRELSSHPGVAMVL</sequence>
<dbReference type="Pfam" id="PF04359">
    <property type="entry name" value="DUF493"/>
    <property type="match status" value="1"/>
</dbReference>
<name>A0ABX1TI42_9GAMM</name>